<organism evidence="2">
    <name type="scientific">Candidatus Kentrum sp. LPFa</name>
    <dbReference type="NCBI Taxonomy" id="2126335"/>
    <lineage>
        <taxon>Bacteria</taxon>
        <taxon>Pseudomonadati</taxon>
        <taxon>Pseudomonadota</taxon>
        <taxon>Gammaproteobacteria</taxon>
        <taxon>Candidatus Kentrum</taxon>
    </lineage>
</organism>
<name>A0A450Y450_9GAMM</name>
<evidence type="ECO:0000313" key="1">
    <source>
        <dbReference type="EMBL" id="VFK27304.1"/>
    </source>
</evidence>
<reference evidence="2" key="1">
    <citation type="submission" date="2019-02" db="EMBL/GenBank/DDBJ databases">
        <authorList>
            <person name="Gruber-Vodicka R. H."/>
            <person name="Seah K. B. B."/>
        </authorList>
    </citation>
    <scope>NUCLEOTIDE SEQUENCE</scope>
    <source>
        <strain evidence="1">BECK_S312</strain>
        <strain evidence="2">BECK_S426</strain>
    </source>
</reference>
<dbReference type="EMBL" id="CAADFP010000574">
    <property type="protein sequence ID" value="VFK36294.1"/>
    <property type="molecule type" value="Genomic_DNA"/>
</dbReference>
<sequence>MYFAACPLEMIIKIGSSEKFVGNFLGSLALYSSVHTGMTRVVLSVIFVETTPVIPPGIGGIQGPGMATKFGFGYVSKYLVGESFGPAFALRDVWIARADNIPIAHCLPTLRPLAHRVYNGYNKQIETFARKDPY</sequence>
<dbReference type="AlphaFoldDB" id="A0A450Y450"/>
<accession>A0A450Y450</accession>
<dbReference type="EMBL" id="CAADFM010000576">
    <property type="protein sequence ID" value="VFK27304.1"/>
    <property type="molecule type" value="Genomic_DNA"/>
</dbReference>
<evidence type="ECO:0000313" key="2">
    <source>
        <dbReference type="EMBL" id="VFK36294.1"/>
    </source>
</evidence>
<protein>
    <submittedName>
        <fullName evidence="2">Uncharacterized protein</fullName>
    </submittedName>
</protein>
<proteinExistence type="predicted"/>
<gene>
    <name evidence="1" type="ORF">BECKLPF1236A_GA0070988_105762</name>
    <name evidence="2" type="ORF">BECKLPF1236C_GA0070990_105742</name>
</gene>